<reference evidence="16 17" key="2">
    <citation type="journal article" date="2018" name="Elife">
        <title>Firefly genomes illuminate parallel origins of bioluminescence in beetles.</title>
        <authorList>
            <person name="Fallon T.R."/>
            <person name="Lower S.E."/>
            <person name="Chang C.H."/>
            <person name="Bessho-Uehara M."/>
            <person name="Martin G.J."/>
            <person name="Bewick A.J."/>
            <person name="Behringer M."/>
            <person name="Debat H.J."/>
            <person name="Wong I."/>
            <person name="Day J.C."/>
            <person name="Suvorov A."/>
            <person name="Silva C.J."/>
            <person name="Stanger-Hall K.F."/>
            <person name="Hall D.W."/>
            <person name="Schmitz R.J."/>
            <person name="Nelson D.R."/>
            <person name="Lewis S.M."/>
            <person name="Shigenobu S."/>
            <person name="Bybee S.M."/>
            <person name="Larracuente A.M."/>
            <person name="Oba Y."/>
            <person name="Weng J.K."/>
        </authorList>
    </citation>
    <scope>NUCLEOTIDE SEQUENCE [LARGE SCALE GENOMIC DNA]</scope>
    <source>
        <strain evidence="16">1611_PpyrPB1</strain>
        <tissue evidence="16">Whole body</tissue>
    </source>
</reference>
<keyword evidence="7 12" id="KW-0904">Protein phosphatase</keyword>
<feature type="region of interest" description="Disordered" evidence="13">
    <location>
        <begin position="197"/>
        <end position="243"/>
    </location>
</feature>
<comment type="subcellular location">
    <subcellularLocation>
        <location evidence="1 12">Nucleus</location>
    </subcellularLocation>
</comment>
<evidence type="ECO:0000256" key="6">
    <source>
        <dbReference type="ARBA" id="ARBA00022833"/>
    </source>
</evidence>
<keyword evidence="17" id="KW-1185">Reference proteome</keyword>
<dbReference type="Gene3D" id="1.25.40.820">
    <property type="match status" value="1"/>
</dbReference>
<dbReference type="GO" id="GO:0005737">
    <property type="term" value="C:cytoplasm"/>
    <property type="evidence" value="ECO:0007669"/>
    <property type="project" value="TreeGrafter"/>
</dbReference>
<name>A0A1Y1MXG2_PHOPY</name>
<organism evidence="15">
    <name type="scientific">Photinus pyralis</name>
    <name type="common">Common eastern firefly</name>
    <name type="synonym">Lampyris pyralis</name>
    <dbReference type="NCBI Taxonomy" id="7054"/>
    <lineage>
        <taxon>Eukaryota</taxon>
        <taxon>Metazoa</taxon>
        <taxon>Ecdysozoa</taxon>
        <taxon>Arthropoda</taxon>
        <taxon>Hexapoda</taxon>
        <taxon>Insecta</taxon>
        <taxon>Pterygota</taxon>
        <taxon>Neoptera</taxon>
        <taxon>Endopterygota</taxon>
        <taxon>Coleoptera</taxon>
        <taxon>Polyphaga</taxon>
        <taxon>Elateriformia</taxon>
        <taxon>Elateroidea</taxon>
        <taxon>Lampyridae</taxon>
        <taxon>Lampyrinae</taxon>
        <taxon>Photinus</taxon>
    </lineage>
</organism>
<comment type="similarity">
    <text evidence="2 11 12">Belongs to the RPAP2 family.</text>
</comment>
<dbReference type="GO" id="GO:0008420">
    <property type="term" value="F:RNA polymerase II CTD heptapeptide repeat phosphatase activity"/>
    <property type="evidence" value="ECO:0007669"/>
    <property type="project" value="UniProtKB-UniRule"/>
</dbReference>
<dbReference type="PROSITE" id="PS51479">
    <property type="entry name" value="ZF_RTR1"/>
    <property type="match status" value="1"/>
</dbReference>
<evidence type="ECO:0000256" key="8">
    <source>
        <dbReference type="ARBA" id="ARBA00023242"/>
    </source>
</evidence>
<evidence type="ECO:0000313" key="16">
    <source>
        <dbReference type="EMBL" id="KAB0797600.1"/>
    </source>
</evidence>
<dbReference type="GO" id="GO:0005634">
    <property type="term" value="C:nucleus"/>
    <property type="evidence" value="ECO:0007669"/>
    <property type="project" value="UniProtKB-SubCell"/>
</dbReference>
<evidence type="ECO:0000256" key="9">
    <source>
        <dbReference type="ARBA" id="ARBA00047761"/>
    </source>
</evidence>
<protein>
    <recommendedName>
        <fullName evidence="12">RNA polymerase II subunit B1 CTD phosphatase RPAP2 homolog</fullName>
        <ecNumber evidence="12">3.1.3.16</ecNumber>
    </recommendedName>
</protein>
<dbReference type="PANTHER" id="PTHR14732:SF0">
    <property type="entry name" value="RNA POLYMERASE II SUBUNIT B1 CTD PHOSPHATASE RPAP2-RELATED"/>
    <property type="match status" value="1"/>
</dbReference>
<evidence type="ECO:0000256" key="4">
    <source>
        <dbReference type="ARBA" id="ARBA00022771"/>
    </source>
</evidence>
<accession>A0A1Y1MXG2</accession>
<dbReference type="InParanoid" id="A0A1Y1MXG2"/>
<reference evidence="15" key="1">
    <citation type="journal article" date="2016" name="Sci. Rep.">
        <title>Molecular characterization of firefly nuptial gifts: a multi-omics approach sheds light on postcopulatory sexual selection.</title>
        <authorList>
            <person name="Al-Wathiqui N."/>
            <person name="Fallon T.R."/>
            <person name="South A."/>
            <person name="Weng J.K."/>
            <person name="Lewis S.M."/>
        </authorList>
    </citation>
    <scope>NUCLEOTIDE SEQUENCE</scope>
</reference>
<reference evidence="16" key="3">
    <citation type="submission" date="2019-08" db="EMBL/GenBank/DDBJ databases">
        <authorList>
            <consortium name="Photinus pyralis genome working group"/>
            <person name="Fallon T.R."/>
            <person name="Sander Lower S.E."/>
            <person name="Weng J.-K."/>
        </authorList>
    </citation>
    <scope>NUCLEOTIDE SEQUENCE</scope>
    <source>
        <strain evidence="16">1611_PpyrPB1</strain>
        <tissue evidence="16">Whole body</tissue>
    </source>
</reference>
<dbReference type="GO" id="GO:0008270">
    <property type="term" value="F:zinc ion binding"/>
    <property type="evidence" value="ECO:0007669"/>
    <property type="project" value="UniProtKB-KW"/>
</dbReference>
<dbReference type="InterPro" id="IPR038534">
    <property type="entry name" value="Rtr1/RPAP2_sf"/>
</dbReference>
<dbReference type="Pfam" id="PF04181">
    <property type="entry name" value="RPAP2_Rtr1"/>
    <property type="match status" value="1"/>
</dbReference>
<comment type="function">
    <text evidence="12">Putative RNA polymerase II subunit B1 C-terminal domain (CTD) phosphatase involved in RNA polymerase II transcription regulation.</text>
</comment>
<evidence type="ECO:0000256" key="1">
    <source>
        <dbReference type="ARBA" id="ARBA00004123"/>
    </source>
</evidence>
<dbReference type="PANTHER" id="PTHR14732">
    <property type="entry name" value="RNA POLYMERASE II SUBUNIT B1 CTD PHOSPHATASE RPAP2-RELATED"/>
    <property type="match status" value="1"/>
</dbReference>
<dbReference type="Proteomes" id="UP000327044">
    <property type="component" value="Unassembled WGS sequence"/>
</dbReference>
<evidence type="ECO:0000256" key="3">
    <source>
        <dbReference type="ARBA" id="ARBA00022723"/>
    </source>
</evidence>
<evidence type="ECO:0000256" key="5">
    <source>
        <dbReference type="ARBA" id="ARBA00022801"/>
    </source>
</evidence>
<keyword evidence="6 12" id="KW-0862">Zinc</keyword>
<evidence type="ECO:0000256" key="2">
    <source>
        <dbReference type="ARBA" id="ARBA00005676"/>
    </source>
</evidence>
<evidence type="ECO:0000256" key="10">
    <source>
        <dbReference type="ARBA" id="ARBA00048336"/>
    </source>
</evidence>
<dbReference type="EMBL" id="GEZM01020568">
    <property type="protein sequence ID" value="JAV89250.1"/>
    <property type="molecule type" value="Transcribed_RNA"/>
</dbReference>
<dbReference type="InterPro" id="IPR007308">
    <property type="entry name" value="Rtr1/RPAP2_dom"/>
</dbReference>
<evidence type="ECO:0000256" key="11">
    <source>
        <dbReference type="PROSITE-ProRule" id="PRU00812"/>
    </source>
</evidence>
<keyword evidence="3 12" id="KW-0479">Metal-binding</keyword>
<gene>
    <name evidence="16" type="ORF">PPYR_08593</name>
</gene>
<feature type="domain" description="RTR1-type" evidence="14">
    <location>
        <begin position="62"/>
        <end position="145"/>
    </location>
</feature>
<comment type="catalytic activity">
    <reaction evidence="9 12">
        <text>O-phospho-L-seryl-[protein] + H2O = L-seryl-[protein] + phosphate</text>
        <dbReference type="Rhea" id="RHEA:20629"/>
        <dbReference type="Rhea" id="RHEA-COMP:9863"/>
        <dbReference type="Rhea" id="RHEA-COMP:11604"/>
        <dbReference type="ChEBI" id="CHEBI:15377"/>
        <dbReference type="ChEBI" id="CHEBI:29999"/>
        <dbReference type="ChEBI" id="CHEBI:43474"/>
        <dbReference type="ChEBI" id="CHEBI:83421"/>
        <dbReference type="EC" id="3.1.3.16"/>
    </reaction>
</comment>
<proteinExistence type="inferred from homology"/>
<dbReference type="InterPro" id="IPR039693">
    <property type="entry name" value="Rtr1/RPAP2"/>
</dbReference>
<evidence type="ECO:0000313" key="15">
    <source>
        <dbReference type="EMBL" id="JAV89250.1"/>
    </source>
</evidence>
<dbReference type="GO" id="GO:0043175">
    <property type="term" value="F:RNA polymerase core enzyme binding"/>
    <property type="evidence" value="ECO:0007669"/>
    <property type="project" value="UniProtKB-UniRule"/>
</dbReference>
<evidence type="ECO:0000256" key="13">
    <source>
        <dbReference type="SAM" id="MobiDB-lite"/>
    </source>
</evidence>
<comment type="catalytic activity">
    <reaction evidence="10 12">
        <text>O-phospho-L-threonyl-[protein] + H2O = L-threonyl-[protein] + phosphate</text>
        <dbReference type="Rhea" id="RHEA:47004"/>
        <dbReference type="Rhea" id="RHEA-COMP:11060"/>
        <dbReference type="Rhea" id="RHEA-COMP:11605"/>
        <dbReference type="ChEBI" id="CHEBI:15377"/>
        <dbReference type="ChEBI" id="CHEBI:30013"/>
        <dbReference type="ChEBI" id="CHEBI:43474"/>
        <dbReference type="ChEBI" id="CHEBI:61977"/>
        <dbReference type="EC" id="3.1.3.16"/>
    </reaction>
</comment>
<dbReference type="AlphaFoldDB" id="A0A1Y1MXG2"/>
<dbReference type="EMBL" id="VVIM01000006">
    <property type="protein sequence ID" value="KAB0797600.1"/>
    <property type="molecule type" value="Genomic_DNA"/>
</dbReference>
<evidence type="ECO:0000313" key="17">
    <source>
        <dbReference type="Proteomes" id="UP000327044"/>
    </source>
</evidence>
<feature type="compositionally biased region" description="Basic and acidic residues" evidence="13">
    <location>
        <begin position="197"/>
        <end position="218"/>
    </location>
</feature>
<dbReference type="EC" id="3.1.3.16" evidence="12"/>
<keyword evidence="8 12" id="KW-0539">Nucleus</keyword>
<evidence type="ECO:0000256" key="12">
    <source>
        <dbReference type="RuleBase" id="RU367080"/>
    </source>
</evidence>
<keyword evidence="4 12" id="KW-0863">Zinc-finger</keyword>
<evidence type="ECO:0000259" key="14">
    <source>
        <dbReference type="PROSITE" id="PS51479"/>
    </source>
</evidence>
<dbReference type="OrthoDB" id="2590500at2759"/>
<sequence>MNDSLGDYLHFISDAPTDRLPDKPTKDNITATLLKKKECESRAMKLLEFLIEGKVRSEVFLRCINFLNRSYYQDVVEERSIMNLCGYCLCNNTIPKMTAKRFSIDSKNNKVYDITNRKKHCSNFCYKASLHIEKQIDDSPLWLRSFEVLPTYTLLPVTDKGLPGDDVNSDTNILDKEEVQFDSSYSFAEASLHEMTNADEKAKQEDNKKAHTPTKEPPPHSQTSSDYARHVLKQPQPKTTKRNRSATLKKYILEWLSLDTYVFLFGRELVRERALKLNLPIPSSEVLTQRKLNQLCRKLELVDCRDKDKMTFHQELKPVPTYSQLKKDSKDISVKVRSFYSGETYDVSKSEDGDSLTMGESPNLVRQEIFLTNINTAIKTLVEHLGVESAVTLTKIELLVRTFSLHAYSVVFQPVEWSLIALILIKMLSIRDAQIKELFQSKEFSGFLQATVLSLRRVEIMINDLLKSIEDIDMFLINYLNVERCSDEK</sequence>
<keyword evidence="5 12" id="KW-0378">Hydrolase</keyword>
<evidence type="ECO:0000256" key="7">
    <source>
        <dbReference type="ARBA" id="ARBA00022912"/>
    </source>
</evidence>